<dbReference type="Proteomes" id="UP000604765">
    <property type="component" value="Unassembled WGS sequence"/>
</dbReference>
<proteinExistence type="predicted"/>
<protein>
    <submittedName>
        <fullName evidence="2">Uncharacterized protein</fullName>
    </submittedName>
</protein>
<keyword evidence="3" id="KW-1185">Reference proteome</keyword>
<evidence type="ECO:0000313" key="3">
    <source>
        <dbReference type="Proteomes" id="UP000604765"/>
    </source>
</evidence>
<comment type="caution">
    <text evidence="2">The sequence shown here is derived from an EMBL/GenBank/DDBJ whole genome shotgun (WGS) entry which is preliminary data.</text>
</comment>
<name>A0ABQ3W1K8_9LACO</name>
<evidence type="ECO:0000313" key="2">
    <source>
        <dbReference type="EMBL" id="GHP14459.1"/>
    </source>
</evidence>
<organism evidence="2 3">
    <name type="scientific">Lentilactobacillus fungorum</name>
    <dbReference type="NCBI Taxonomy" id="2201250"/>
    <lineage>
        <taxon>Bacteria</taxon>
        <taxon>Bacillati</taxon>
        <taxon>Bacillota</taxon>
        <taxon>Bacilli</taxon>
        <taxon>Lactobacillales</taxon>
        <taxon>Lactobacillaceae</taxon>
        <taxon>Lentilactobacillus</taxon>
    </lineage>
</organism>
<evidence type="ECO:0000256" key="1">
    <source>
        <dbReference type="SAM" id="SignalP"/>
    </source>
</evidence>
<gene>
    <name evidence="2" type="ORF">YK48G_18840</name>
</gene>
<feature type="chain" id="PRO_5045983889" evidence="1">
    <location>
        <begin position="30"/>
        <end position="127"/>
    </location>
</feature>
<reference evidence="2 3" key="1">
    <citation type="journal article" date="2021" name="Int. J. Syst. Evol. Microbiol.">
        <title>Lentilactobacillus fungorum sp. nov., isolated from spent mushroom substrates.</title>
        <authorList>
            <person name="Tohno M."/>
            <person name="Tanizawa Y."/>
            <person name="Kojima Y."/>
            <person name="Sakamoto M."/>
            <person name="Ohkuma M."/>
            <person name="Kobayashi H."/>
        </authorList>
    </citation>
    <scope>NUCLEOTIDE SEQUENCE [LARGE SCALE GENOMIC DNA]</scope>
    <source>
        <strain evidence="2 3">YK48G</strain>
    </source>
</reference>
<dbReference type="EMBL" id="BNJR01000016">
    <property type="protein sequence ID" value="GHP14459.1"/>
    <property type="molecule type" value="Genomic_DNA"/>
</dbReference>
<dbReference type="RefSeq" id="WP_203630455.1">
    <property type="nucleotide sequence ID" value="NZ_BNJR01000016.1"/>
</dbReference>
<sequence length="127" mass="14612">MRGLKTGIATLAAVSGLAMIGLAPKPAYAYWEEHYVGHEYKVRIVKPTEVNMVVFGKYSYQNREYPYSTLHKGQVVRILYGGTSGFDWHVMGGRYGHYGQPYYQFSAKFKSHKSFKILKTYHGTNWF</sequence>
<keyword evidence="1" id="KW-0732">Signal</keyword>
<feature type="signal peptide" evidence="1">
    <location>
        <begin position="1"/>
        <end position="29"/>
    </location>
</feature>
<accession>A0ABQ3W1K8</accession>